<evidence type="ECO:0000256" key="1">
    <source>
        <dbReference type="ARBA" id="ARBA00005568"/>
    </source>
</evidence>
<dbReference type="AlphaFoldDB" id="A0A382N3Z3"/>
<evidence type="ECO:0000256" key="3">
    <source>
        <dbReference type="ARBA" id="ARBA00023239"/>
    </source>
</evidence>
<dbReference type="Pfam" id="PF03328">
    <property type="entry name" value="HpcH_HpaI"/>
    <property type="match status" value="1"/>
</dbReference>
<name>A0A382N3Z3_9ZZZZ</name>
<dbReference type="Gene3D" id="3.20.20.60">
    <property type="entry name" value="Phosphoenolpyruvate-binding domains"/>
    <property type="match status" value="1"/>
</dbReference>
<reference evidence="5" key="1">
    <citation type="submission" date="2018-05" db="EMBL/GenBank/DDBJ databases">
        <authorList>
            <person name="Lanie J.A."/>
            <person name="Ng W.-L."/>
            <person name="Kazmierczak K.M."/>
            <person name="Andrzejewski T.M."/>
            <person name="Davidsen T.M."/>
            <person name="Wayne K.J."/>
            <person name="Tettelin H."/>
            <person name="Glass J.I."/>
            <person name="Rusch D."/>
            <person name="Podicherti R."/>
            <person name="Tsui H.-C.T."/>
            <person name="Winkler M.E."/>
        </authorList>
    </citation>
    <scope>NUCLEOTIDE SEQUENCE</scope>
</reference>
<dbReference type="InterPro" id="IPR005000">
    <property type="entry name" value="Aldolase/citrate-lyase_domain"/>
</dbReference>
<dbReference type="GO" id="GO:0016832">
    <property type="term" value="F:aldehyde-lyase activity"/>
    <property type="evidence" value="ECO:0007669"/>
    <property type="project" value="TreeGrafter"/>
</dbReference>
<organism evidence="5">
    <name type="scientific">marine metagenome</name>
    <dbReference type="NCBI Taxonomy" id="408172"/>
    <lineage>
        <taxon>unclassified sequences</taxon>
        <taxon>metagenomes</taxon>
        <taxon>ecological metagenomes</taxon>
    </lineage>
</organism>
<dbReference type="PANTHER" id="PTHR30502:SF0">
    <property type="entry name" value="PHOSPHOENOLPYRUVATE CARBOXYLASE FAMILY PROTEIN"/>
    <property type="match status" value="1"/>
</dbReference>
<comment type="similarity">
    <text evidence="1">Belongs to the HpcH/HpaI aldolase family.</text>
</comment>
<keyword evidence="2" id="KW-0479">Metal-binding</keyword>
<dbReference type="EMBL" id="UINC01097838">
    <property type="protein sequence ID" value="SVC55883.1"/>
    <property type="molecule type" value="Genomic_DNA"/>
</dbReference>
<keyword evidence="3" id="KW-0456">Lyase</keyword>
<accession>A0A382N3Z3</accession>
<dbReference type="InterPro" id="IPR050251">
    <property type="entry name" value="HpcH-HpaI_aldolase"/>
</dbReference>
<feature type="non-terminal residue" evidence="5">
    <location>
        <position position="234"/>
    </location>
</feature>
<dbReference type="GO" id="GO:0005737">
    <property type="term" value="C:cytoplasm"/>
    <property type="evidence" value="ECO:0007669"/>
    <property type="project" value="TreeGrafter"/>
</dbReference>
<evidence type="ECO:0000259" key="4">
    <source>
        <dbReference type="Pfam" id="PF03328"/>
    </source>
</evidence>
<feature type="domain" description="HpcH/HpaI aldolase/citrate lyase" evidence="4">
    <location>
        <begin position="27"/>
        <end position="231"/>
    </location>
</feature>
<evidence type="ECO:0000313" key="5">
    <source>
        <dbReference type="EMBL" id="SVC55883.1"/>
    </source>
</evidence>
<dbReference type="InterPro" id="IPR040442">
    <property type="entry name" value="Pyrv_kinase-like_dom_sf"/>
</dbReference>
<dbReference type="InterPro" id="IPR015813">
    <property type="entry name" value="Pyrv/PenolPyrv_kinase-like_dom"/>
</dbReference>
<protein>
    <recommendedName>
        <fullName evidence="4">HpcH/HpaI aldolase/citrate lyase domain-containing protein</fullName>
    </recommendedName>
</protein>
<gene>
    <name evidence="5" type="ORF">METZ01_LOCUS308737</name>
</gene>
<dbReference type="GO" id="GO:0046872">
    <property type="term" value="F:metal ion binding"/>
    <property type="evidence" value="ECO:0007669"/>
    <property type="project" value="UniProtKB-KW"/>
</dbReference>
<dbReference type="SUPFAM" id="SSF51621">
    <property type="entry name" value="Phosphoenolpyruvate/pyruvate domain"/>
    <property type="match status" value="1"/>
</dbReference>
<sequence>MINTAKHMMLKGKPAIGAEVGLGSIIAAETLASIGWDYIMVDNQHGNWSDHMNLDAFRSIKLGGSIPISRVRHNEYSAIGRLLDQGALGIIVPMVNTEEDAKIAVNAVRYPPLGTRSNGAYGVKYFDSDYLKQANEEIFLAVQIETKSGLENVDKIMGVEGIDGCWVGPSDLALSLGVEFESKEHDEAISKIFDACDKSGKIPGICCFNTGMTKKWLSKGALFVTSGADISFMM</sequence>
<evidence type="ECO:0000256" key="2">
    <source>
        <dbReference type="ARBA" id="ARBA00022723"/>
    </source>
</evidence>
<proteinExistence type="inferred from homology"/>
<dbReference type="PANTHER" id="PTHR30502">
    <property type="entry name" value="2-KETO-3-DEOXY-L-RHAMNONATE ALDOLASE"/>
    <property type="match status" value="1"/>
</dbReference>